<organism evidence="2 3">
    <name type="scientific">Streptomyces pharetrae CZA14</name>
    <dbReference type="NCBI Taxonomy" id="1144883"/>
    <lineage>
        <taxon>Bacteria</taxon>
        <taxon>Bacillati</taxon>
        <taxon>Actinomycetota</taxon>
        <taxon>Actinomycetes</taxon>
        <taxon>Kitasatosporales</taxon>
        <taxon>Streptomycetaceae</taxon>
        <taxon>Streptomyces</taxon>
    </lineage>
</organism>
<proteinExistence type="predicted"/>
<protein>
    <recommendedName>
        <fullName evidence="4">MFS transporter</fullName>
    </recommendedName>
</protein>
<dbReference type="EMBL" id="MRYD01000049">
    <property type="protein sequence ID" value="OSZ60190.1"/>
    <property type="molecule type" value="Genomic_DNA"/>
</dbReference>
<reference evidence="2 3" key="1">
    <citation type="submission" date="2016-12" db="EMBL/GenBank/DDBJ databases">
        <title>Genome Mining:The Detection of Biosynthetic Gene Clusters to Aid in the Expression of Curamycin A produced by Streptomyces sp. strain CZA14.</title>
        <authorList>
            <person name="Durrell K.A."/>
            <person name="Kirby B.M."/>
            <person name="Khan W."/>
            <person name="Mthethwa T."/>
            <person name="Le Roes-Hill M."/>
        </authorList>
    </citation>
    <scope>NUCLEOTIDE SEQUENCE [LARGE SCALE GENOMIC DNA]</scope>
    <source>
        <strain evidence="2 3">CZA14</strain>
    </source>
</reference>
<evidence type="ECO:0000313" key="3">
    <source>
        <dbReference type="Proteomes" id="UP000194266"/>
    </source>
</evidence>
<feature type="region of interest" description="Disordered" evidence="1">
    <location>
        <begin position="61"/>
        <end position="83"/>
    </location>
</feature>
<feature type="compositionally biased region" description="Low complexity" evidence="1">
    <location>
        <begin position="63"/>
        <end position="83"/>
    </location>
</feature>
<name>A0ABX3YJT2_9ACTN</name>
<dbReference type="Proteomes" id="UP000194266">
    <property type="component" value="Unassembled WGS sequence"/>
</dbReference>
<evidence type="ECO:0000256" key="1">
    <source>
        <dbReference type="SAM" id="MobiDB-lite"/>
    </source>
</evidence>
<comment type="caution">
    <text evidence="2">The sequence shown here is derived from an EMBL/GenBank/DDBJ whole genome shotgun (WGS) entry which is preliminary data.</text>
</comment>
<keyword evidence="3" id="KW-1185">Reference proteome</keyword>
<sequence>MATAPALPLSALLTEVSLNASLPVPGVDAFGAGPEQRAHLGMAVLLGAVWGAGAGAGPGGALPAGRAGAAGRRMAPPARGEVR</sequence>
<gene>
    <name evidence="2" type="ORF">OQI_12150</name>
</gene>
<evidence type="ECO:0000313" key="2">
    <source>
        <dbReference type="EMBL" id="OSZ60190.1"/>
    </source>
</evidence>
<accession>A0ABX3YJT2</accession>
<evidence type="ECO:0008006" key="4">
    <source>
        <dbReference type="Google" id="ProtNLM"/>
    </source>
</evidence>